<keyword evidence="1" id="KW-0560">Oxidoreductase</keyword>
<dbReference type="PANTHER" id="PTHR10996:SF178">
    <property type="entry name" value="2-HYDROXYACID DEHYDROGENASE YGL185C-RELATED"/>
    <property type="match status" value="1"/>
</dbReference>
<dbReference type="InterPro" id="IPR050223">
    <property type="entry name" value="D-isomer_2-hydroxyacid_DH"/>
</dbReference>
<dbReference type="Pfam" id="PF02826">
    <property type="entry name" value="2-Hacid_dh_C"/>
    <property type="match status" value="1"/>
</dbReference>
<dbReference type="GO" id="GO:0016618">
    <property type="term" value="F:hydroxypyruvate reductase [NAD(P)H] activity"/>
    <property type="evidence" value="ECO:0007669"/>
    <property type="project" value="TreeGrafter"/>
</dbReference>
<dbReference type="Gene3D" id="3.40.50.720">
    <property type="entry name" value="NAD(P)-binding Rossmann-like Domain"/>
    <property type="match status" value="2"/>
</dbReference>
<sequence>MGTEKPKGLYLLGESAFARIYGEDTRRDIEAEVEIVAPLQTPESVAADPSVLADVSLIFSGWGMARVDEAFLDAAPNLEAIFYAAGTVRYFVTGAVWKRGVRLTSGYGANAEFVAPYTLAQIILSLKRVWHFANKLRSEAGYDPFAKESLPGLYTGVVGLISLGQVGLRVARLLHETLPAVRVLAYDPFLTPVLAAELNVEPVGLEELFRSCDVVSLHTPWLPETVGMITGAHVASMKEGAAFINTARGAVVNEPEMIAVLQQRPDLYALLDVTHPEPPAAGSPLYSLPNVLLTPHIAGAHNTECLLMGRTMVTELARYLAGERMEYEVTQEMLPLLA</sequence>
<name>A0A6B0YWT5_9CHLR</name>
<protein>
    <submittedName>
        <fullName evidence="4">Hydroxyacid dehydrogenase</fullName>
    </submittedName>
</protein>
<dbReference type="AlphaFoldDB" id="A0A6B0YWT5"/>
<dbReference type="GO" id="GO:0005829">
    <property type="term" value="C:cytosol"/>
    <property type="evidence" value="ECO:0007669"/>
    <property type="project" value="TreeGrafter"/>
</dbReference>
<evidence type="ECO:0000256" key="1">
    <source>
        <dbReference type="ARBA" id="ARBA00023002"/>
    </source>
</evidence>
<dbReference type="SUPFAM" id="SSF52283">
    <property type="entry name" value="Formate/glycerate dehydrogenase catalytic domain-like"/>
    <property type="match status" value="1"/>
</dbReference>
<dbReference type="InterPro" id="IPR006140">
    <property type="entry name" value="D-isomer_DH_NAD-bd"/>
</dbReference>
<comment type="caution">
    <text evidence="4">The sequence shown here is derived from an EMBL/GenBank/DDBJ whole genome shotgun (WGS) entry which is preliminary data.</text>
</comment>
<dbReference type="GO" id="GO:0051287">
    <property type="term" value="F:NAD binding"/>
    <property type="evidence" value="ECO:0007669"/>
    <property type="project" value="InterPro"/>
</dbReference>
<keyword evidence="2" id="KW-0520">NAD</keyword>
<dbReference type="PANTHER" id="PTHR10996">
    <property type="entry name" value="2-HYDROXYACID DEHYDROGENASE-RELATED"/>
    <property type="match status" value="1"/>
</dbReference>
<gene>
    <name evidence="4" type="ORF">F4Y42_12285</name>
</gene>
<accession>A0A6B0YWT5</accession>
<dbReference type="GO" id="GO:0030267">
    <property type="term" value="F:glyoxylate reductase (NADPH) activity"/>
    <property type="evidence" value="ECO:0007669"/>
    <property type="project" value="TreeGrafter"/>
</dbReference>
<dbReference type="EMBL" id="VXRG01000103">
    <property type="protein sequence ID" value="MXY94212.1"/>
    <property type="molecule type" value="Genomic_DNA"/>
</dbReference>
<organism evidence="4">
    <name type="scientific">Caldilineaceae bacterium SB0664_bin_27</name>
    <dbReference type="NCBI Taxonomy" id="2605260"/>
    <lineage>
        <taxon>Bacteria</taxon>
        <taxon>Bacillati</taxon>
        <taxon>Chloroflexota</taxon>
        <taxon>Caldilineae</taxon>
        <taxon>Caldilineales</taxon>
        <taxon>Caldilineaceae</taxon>
    </lineage>
</organism>
<reference evidence="4" key="1">
    <citation type="submission" date="2019-09" db="EMBL/GenBank/DDBJ databases">
        <title>Characterisation of the sponge microbiome using genome-centric metagenomics.</title>
        <authorList>
            <person name="Engelberts J.P."/>
            <person name="Robbins S.J."/>
            <person name="De Goeij J.M."/>
            <person name="Aranda M."/>
            <person name="Bell S.C."/>
            <person name="Webster N.S."/>
        </authorList>
    </citation>
    <scope>NUCLEOTIDE SEQUENCE</scope>
    <source>
        <strain evidence="4">SB0664_bin_27</strain>
    </source>
</reference>
<proteinExistence type="predicted"/>
<evidence type="ECO:0000256" key="2">
    <source>
        <dbReference type="ARBA" id="ARBA00023027"/>
    </source>
</evidence>
<dbReference type="SUPFAM" id="SSF51735">
    <property type="entry name" value="NAD(P)-binding Rossmann-fold domains"/>
    <property type="match status" value="1"/>
</dbReference>
<evidence type="ECO:0000259" key="3">
    <source>
        <dbReference type="Pfam" id="PF02826"/>
    </source>
</evidence>
<feature type="domain" description="D-isomer specific 2-hydroxyacid dehydrogenase NAD-binding" evidence="3">
    <location>
        <begin position="123"/>
        <end position="298"/>
    </location>
</feature>
<dbReference type="CDD" id="cd12167">
    <property type="entry name" value="2-Hacid_dh_8"/>
    <property type="match status" value="1"/>
</dbReference>
<dbReference type="InterPro" id="IPR036291">
    <property type="entry name" value="NAD(P)-bd_dom_sf"/>
</dbReference>
<evidence type="ECO:0000313" key="4">
    <source>
        <dbReference type="EMBL" id="MXY94212.1"/>
    </source>
</evidence>